<evidence type="ECO:0000313" key="8">
    <source>
        <dbReference type="EMBL" id="PIV07537.1"/>
    </source>
</evidence>
<keyword evidence="5" id="KW-0802">TPR repeat</keyword>
<feature type="transmembrane region" description="Helical" evidence="6">
    <location>
        <begin position="399"/>
        <end position="421"/>
    </location>
</feature>
<evidence type="ECO:0000256" key="5">
    <source>
        <dbReference type="PROSITE-ProRule" id="PRU00339"/>
    </source>
</evidence>
<feature type="transmembrane region" description="Helical" evidence="6">
    <location>
        <begin position="125"/>
        <end position="147"/>
    </location>
</feature>
<feature type="transmembrane region" description="Helical" evidence="6">
    <location>
        <begin position="167"/>
        <end position="184"/>
    </location>
</feature>
<comment type="subcellular location">
    <subcellularLocation>
        <location evidence="1">Membrane</location>
        <topology evidence="1">Multi-pass membrane protein</topology>
    </subcellularLocation>
</comment>
<dbReference type="InterPro" id="IPR007016">
    <property type="entry name" value="O-antigen_ligase-rel_domated"/>
</dbReference>
<dbReference type="Gene3D" id="1.25.40.10">
    <property type="entry name" value="Tetratricopeptide repeat domain"/>
    <property type="match status" value="1"/>
</dbReference>
<dbReference type="Pfam" id="PF13181">
    <property type="entry name" value="TPR_8"/>
    <property type="match status" value="1"/>
</dbReference>
<keyword evidence="2 6" id="KW-0812">Transmembrane</keyword>
<dbReference type="InterPro" id="IPR051533">
    <property type="entry name" value="WaaL-like"/>
</dbReference>
<dbReference type="Proteomes" id="UP000229191">
    <property type="component" value="Unassembled WGS sequence"/>
</dbReference>
<proteinExistence type="predicted"/>
<evidence type="ECO:0000256" key="1">
    <source>
        <dbReference type="ARBA" id="ARBA00004141"/>
    </source>
</evidence>
<dbReference type="Pfam" id="PF04932">
    <property type="entry name" value="Wzy_C"/>
    <property type="match status" value="1"/>
</dbReference>
<dbReference type="InterPro" id="IPR019734">
    <property type="entry name" value="TPR_rpt"/>
</dbReference>
<dbReference type="PANTHER" id="PTHR37422:SF13">
    <property type="entry name" value="LIPOPOLYSACCHARIDE BIOSYNTHESIS PROTEIN PA4999-RELATED"/>
    <property type="match status" value="1"/>
</dbReference>
<evidence type="ECO:0000259" key="7">
    <source>
        <dbReference type="Pfam" id="PF04932"/>
    </source>
</evidence>
<feature type="transmembrane region" description="Helical" evidence="6">
    <location>
        <begin position="35"/>
        <end position="52"/>
    </location>
</feature>
<feature type="transmembrane region" description="Helical" evidence="6">
    <location>
        <begin position="353"/>
        <end position="379"/>
    </location>
</feature>
<feature type="domain" description="O-antigen ligase-related" evidence="7">
    <location>
        <begin position="194"/>
        <end position="334"/>
    </location>
</feature>
<keyword evidence="3 6" id="KW-1133">Transmembrane helix</keyword>
<comment type="caution">
    <text evidence="8">The sequence shown here is derived from an EMBL/GenBank/DDBJ whole genome shotgun (WGS) entry which is preliminary data.</text>
</comment>
<feature type="transmembrane region" description="Helical" evidence="6">
    <location>
        <begin position="64"/>
        <end position="83"/>
    </location>
</feature>
<feature type="transmembrane region" description="Helical" evidence="6">
    <location>
        <begin position="7"/>
        <end position="23"/>
    </location>
</feature>
<evidence type="ECO:0000256" key="6">
    <source>
        <dbReference type="SAM" id="Phobius"/>
    </source>
</evidence>
<keyword evidence="4 6" id="KW-0472">Membrane</keyword>
<evidence type="ECO:0000256" key="4">
    <source>
        <dbReference type="ARBA" id="ARBA00023136"/>
    </source>
</evidence>
<protein>
    <recommendedName>
        <fullName evidence="7">O-antigen ligase-related domain-containing protein</fullName>
    </recommendedName>
</protein>
<organism evidence="8 9">
    <name type="scientific">Candidatus Shapirobacteria bacterium CG03_land_8_20_14_0_80_35_14</name>
    <dbReference type="NCBI Taxonomy" id="1974878"/>
    <lineage>
        <taxon>Bacteria</taxon>
        <taxon>Candidatus Shapironibacteriota</taxon>
    </lineage>
</organism>
<dbReference type="GO" id="GO:0016020">
    <property type="term" value="C:membrane"/>
    <property type="evidence" value="ECO:0007669"/>
    <property type="project" value="UniProtKB-SubCell"/>
</dbReference>
<feature type="transmembrane region" description="Helical" evidence="6">
    <location>
        <begin position="319"/>
        <end position="341"/>
    </location>
</feature>
<evidence type="ECO:0000256" key="2">
    <source>
        <dbReference type="ARBA" id="ARBA00022692"/>
    </source>
</evidence>
<dbReference type="PANTHER" id="PTHR37422">
    <property type="entry name" value="TEICHURONIC ACID BIOSYNTHESIS PROTEIN TUAE"/>
    <property type="match status" value="1"/>
</dbReference>
<dbReference type="PROSITE" id="PS50005">
    <property type="entry name" value="TPR"/>
    <property type="match status" value="1"/>
</dbReference>
<dbReference type="InterPro" id="IPR011990">
    <property type="entry name" value="TPR-like_helical_dom_sf"/>
</dbReference>
<reference evidence="9" key="1">
    <citation type="submission" date="2017-09" db="EMBL/GenBank/DDBJ databases">
        <title>Depth-based differentiation of microbial function through sediment-hosted aquifers and enrichment of novel symbionts in the deep terrestrial subsurface.</title>
        <authorList>
            <person name="Probst A.J."/>
            <person name="Ladd B."/>
            <person name="Jarett J.K."/>
            <person name="Geller-Mcgrath D.E."/>
            <person name="Sieber C.M.K."/>
            <person name="Emerson J.B."/>
            <person name="Anantharaman K."/>
            <person name="Thomas B.C."/>
            <person name="Malmstrom R."/>
            <person name="Stieglmeier M."/>
            <person name="Klingl A."/>
            <person name="Woyke T."/>
            <person name="Ryan C.M."/>
            <person name="Banfield J.F."/>
        </authorList>
    </citation>
    <scope>NUCLEOTIDE SEQUENCE [LARGE SCALE GENOMIC DNA]</scope>
</reference>
<name>A0A2M7BQ26_9BACT</name>
<dbReference type="SMART" id="SM00028">
    <property type="entry name" value="TPR"/>
    <property type="match status" value="3"/>
</dbReference>
<feature type="transmembrane region" description="Helical" evidence="6">
    <location>
        <begin position="233"/>
        <end position="251"/>
    </location>
</feature>
<dbReference type="SUPFAM" id="SSF48452">
    <property type="entry name" value="TPR-like"/>
    <property type="match status" value="1"/>
</dbReference>
<dbReference type="AlphaFoldDB" id="A0A2M7BQ26"/>
<feature type="transmembrane region" description="Helical" evidence="6">
    <location>
        <begin position="189"/>
        <end position="205"/>
    </location>
</feature>
<evidence type="ECO:0000256" key="3">
    <source>
        <dbReference type="ARBA" id="ARBA00022989"/>
    </source>
</evidence>
<dbReference type="EMBL" id="PEVB01000058">
    <property type="protein sequence ID" value="PIV07537.1"/>
    <property type="molecule type" value="Genomic_DNA"/>
</dbReference>
<gene>
    <name evidence="8" type="ORF">COS53_01895</name>
</gene>
<sequence>MPKLIKSLFLILFFVTPFIFSPYNSESFEIPKMYFVYLMTILIIFFHSLNYFRKQTSLFIRHPLNIPLLIFLSSQIIAIIFSIDKYTSFFGYYSRLNGGLLSLLAFSILFFILPNYLDSKFIKKIISFTLTSGTIIAIYGILQHFGIDKSYWPNDDVMARVFSTLGQPNWLAAYLCILIPLVFYLPSSVIRALLSVIFFICLFFTKSKSGLIAATISLLIYFILKYKISKKIIILISVICALCSVIIFKPTPVNTKLNVTSSADIRKIVWGGAINVAKLYPFFGTGPETFAFSYYWVRPALHNTTSEWEFLYNKVHNEYLNYLANTGIIGLTTYLFFIYSCTKFIYKNKQFELLSAFISILITSFAGFNVVITSLFLFLIPLLSKPKPESISPAYNFRWLILISSTIFCLISAPKIINFYFADIALASANRLDSQNIYPQAYQVIVKAYHLHPNNPTILSRASVIFAKTKQMDNALTASSKALNISPYDVNLWKERTQMLVYLTYIDTKYYQQAIKALNSTAVLAPTDAKTFYLLAKFYDASSDKINTEKNFLKAIELKSNYDYAYFDLAKFYFDQKKYNLAKKYFELNLKYAPTNPDTKDYLAKIATASIQPLPSIRKSSTSP</sequence>
<feature type="transmembrane region" description="Helical" evidence="6">
    <location>
        <begin position="95"/>
        <end position="113"/>
    </location>
</feature>
<accession>A0A2M7BQ26</accession>
<feature type="repeat" description="TPR" evidence="5">
    <location>
        <begin position="563"/>
        <end position="596"/>
    </location>
</feature>
<evidence type="ECO:0000313" key="9">
    <source>
        <dbReference type="Proteomes" id="UP000229191"/>
    </source>
</evidence>